<dbReference type="PANTHER" id="PTHR31605:SF0">
    <property type="entry name" value="GLYCEROL-3-PHOSPHATE O-ACYLTRANSFERASE 1"/>
    <property type="match status" value="1"/>
</dbReference>
<dbReference type="PANTHER" id="PTHR31605">
    <property type="entry name" value="GLYCEROL-3-PHOSPHATE O-ACYLTRANSFERASE 1"/>
    <property type="match status" value="1"/>
</dbReference>
<dbReference type="GO" id="GO:0016287">
    <property type="term" value="F:glycerone-phosphate O-acyltransferase activity"/>
    <property type="evidence" value="ECO:0007669"/>
    <property type="project" value="TreeGrafter"/>
</dbReference>
<dbReference type="AlphaFoldDB" id="A0A0C3FQ15"/>
<dbReference type="EMBL" id="KN833000">
    <property type="protein sequence ID" value="KIM81276.1"/>
    <property type="molecule type" value="Genomic_DNA"/>
</dbReference>
<dbReference type="InterPro" id="IPR052744">
    <property type="entry name" value="GPAT/DAPAT"/>
</dbReference>
<dbReference type="GO" id="GO:0008654">
    <property type="term" value="P:phospholipid biosynthetic process"/>
    <property type="evidence" value="ECO:0007669"/>
    <property type="project" value="TreeGrafter"/>
</dbReference>
<gene>
    <name evidence="2" type="ORF">PILCRDRAFT_8943</name>
</gene>
<sequence length="224" mass="24542">MPPFSTSVRPKFSCKAPLYLPIRGGILCEGLELLAGTPNVPKDAPLILPSTHHNEIIDIAVLAITIPHRRPISFWTKSSLFEFPLAGAVLSLSGAIPVTRSSQHPTTKSTTPSLFKTMSLALHRGEVIGVFPEGTSYRSRVLVRYGSPIHIPSNQTQDAEIDQAQVINLTLQLESQLVSMSINAPDWLVSLLEASPFPQFKLRHVVVLPFTPYFVLFASLPQPS</sequence>
<name>A0A0C3FQ15_PILCF</name>
<proteinExistence type="predicted"/>
<dbReference type="GO" id="GO:0004366">
    <property type="term" value="F:glycerol-3-phosphate O-acyltransferase activity"/>
    <property type="evidence" value="ECO:0007669"/>
    <property type="project" value="TreeGrafter"/>
</dbReference>
<organism evidence="2 3">
    <name type="scientific">Piloderma croceum (strain F 1598)</name>
    <dbReference type="NCBI Taxonomy" id="765440"/>
    <lineage>
        <taxon>Eukaryota</taxon>
        <taxon>Fungi</taxon>
        <taxon>Dikarya</taxon>
        <taxon>Basidiomycota</taxon>
        <taxon>Agaricomycotina</taxon>
        <taxon>Agaricomycetes</taxon>
        <taxon>Agaricomycetidae</taxon>
        <taxon>Atheliales</taxon>
        <taxon>Atheliaceae</taxon>
        <taxon>Piloderma</taxon>
    </lineage>
</organism>
<protein>
    <recommendedName>
        <fullName evidence="1">Phospholipid/glycerol acyltransferase domain-containing protein</fullName>
    </recommendedName>
</protein>
<dbReference type="Proteomes" id="UP000054166">
    <property type="component" value="Unassembled WGS sequence"/>
</dbReference>
<dbReference type="STRING" id="765440.A0A0C3FQ15"/>
<dbReference type="InterPro" id="IPR002123">
    <property type="entry name" value="Plipid/glycerol_acylTrfase"/>
</dbReference>
<dbReference type="HOGENOM" id="CLU_1235433_0_0_1"/>
<evidence type="ECO:0000313" key="3">
    <source>
        <dbReference type="Proteomes" id="UP000054166"/>
    </source>
</evidence>
<reference evidence="2 3" key="1">
    <citation type="submission" date="2014-04" db="EMBL/GenBank/DDBJ databases">
        <authorList>
            <consortium name="DOE Joint Genome Institute"/>
            <person name="Kuo A."/>
            <person name="Tarkka M."/>
            <person name="Buscot F."/>
            <person name="Kohler A."/>
            <person name="Nagy L.G."/>
            <person name="Floudas D."/>
            <person name="Copeland A."/>
            <person name="Barry K.W."/>
            <person name="Cichocki N."/>
            <person name="Veneault-Fourrey C."/>
            <person name="LaButti K."/>
            <person name="Lindquist E.A."/>
            <person name="Lipzen A."/>
            <person name="Lundell T."/>
            <person name="Morin E."/>
            <person name="Murat C."/>
            <person name="Sun H."/>
            <person name="Tunlid A."/>
            <person name="Henrissat B."/>
            <person name="Grigoriev I.V."/>
            <person name="Hibbett D.S."/>
            <person name="Martin F."/>
            <person name="Nordberg H.P."/>
            <person name="Cantor M.N."/>
            <person name="Hua S.X."/>
        </authorList>
    </citation>
    <scope>NUCLEOTIDE SEQUENCE [LARGE SCALE GENOMIC DNA]</scope>
    <source>
        <strain evidence="2 3">F 1598</strain>
    </source>
</reference>
<dbReference type="Pfam" id="PF01553">
    <property type="entry name" value="Acyltransferase"/>
    <property type="match status" value="1"/>
</dbReference>
<accession>A0A0C3FQ15</accession>
<keyword evidence="3" id="KW-1185">Reference proteome</keyword>
<evidence type="ECO:0000259" key="1">
    <source>
        <dbReference type="SMART" id="SM00563"/>
    </source>
</evidence>
<reference evidence="3" key="2">
    <citation type="submission" date="2015-01" db="EMBL/GenBank/DDBJ databases">
        <title>Evolutionary Origins and Diversification of the Mycorrhizal Mutualists.</title>
        <authorList>
            <consortium name="DOE Joint Genome Institute"/>
            <consortium name="Mycorrhizal Genomics Consortium"/>
            <person name="Kohler A."/>
            <person name="Kuo A."/>
            <person name="Nagy L.G."/>
            <person name="Floudas D."/>
            <person name="Copeland A."/>
            <person name="Barry K.W."/>
            <person name="Cichocki N."/>
            <person name="Veneault-Fourrey C."/>
            <person name="LaButti K."/>
            <person name="Lindquist E.A."/>
            <person name="Lipzen A."/>
            <person name="Lundell T."/>
            <person name="Morin E."/>
            <person name="Murat C."/>
            <person name="Riley R."/>
            <person name="Ohm R."/>
            <person name="Sun H."/>
            <person name="Tunlid A."/>
            <person name="Henrissat B."/>
            <person name="Grigoriev I.V."/>
            <person name="Hibbett D.S."/>
            <person name="Martin F."/>
        </authorList>
    </citation>
    <scope>NUCLEOTIDE SEQUENCE [LARGE SCALE GENOMIC DNA]</scope>
    <source>
        <strain evidence="3">F 1598</strain>
    </source>
</reference>
<feature type="domain" description="Phospholipid/glycerol acyltransferase" evidence="1">
    <location>
        <begin position="46"/>
        <end position="174"/>
    </location>
</feature>
<dbReference type="SMART" id="SM00563">
    <property type="entry name" value="PlsC"/>
    <property type="match status" value="1"/>
</dbReference>
<evidence type="ECO:0000313" key="2">
    <source>
        <dbReference type="EMBL" id="KIM81276.1"/>
    </source>
</evidence>
<dbReference type="SUPFAM" id="SSF69593">
    <property type="entry name" value="Glycerol-3-phosphate (1)-acyltransferase"/>
    <property type="match status" value="1"/>
</dbReference>
<dbReference type="InParanoid" id="A0A0C3FQ15"/>
<dbReference type="OrthoDB" id="1044435at2759"/>